<organism evidence="1 2">
    <name type="scientific">[Emmonsia] crescens</name>
    <dbReference type="NCBI Taxonomy" id="73230"/>
    <lineage>
        <taxon>Eukaryota</taxon>
        <taxon>Fungi</taxon>
        <taxon>Dikarya</taxon>
        <taxon>Ascomycota</taxon>
        <taxon>Pezizomycotina</taxon>
        <taxon>Eurotiomycetes</taxon>
        <taxon>Eurotiomycetidae</taxon>
        <taxon>Onygenales</taxon>
        <taxon>Ajellomycetaceae</taxon>
        <taxon>Emergomyces</taxon>
    </lineage>
</organism>
<sequence length="109" mass="12788">MTYQHCVSSLINSDSEKDMMYVNMSDDNCNDDDSDDTAFNFSEETDLMNTADYREDSKNDISDLTDLLTGNEHLSEYYMKMMTDSDRFLLQYDEYMSNSLKLLNCMKQK</sequence>
<name>A0A0G2I796_9EURO</name>
<gene>
    <name evidence="1" type="ORF">EMCG_07786</name>
</gene>
<reference evidence="2" key="1">
    <citation type="journal article" date="2015" name="PLoS Genet.">
        <title>The dynamic genome and transcriptome of the human fungal pathogen Blastomyces and close relative Emmonsia.</title>
        <authorList>
            <person name="Munoz J.F."/>
            <person name="Gauthier G.M."/>
            <person name="Desjardins C.A."/>
            <person name="Gallo J.E."/>
            <person name="Holder J."/>
            <person name="Sullivan T.D."/>
            <person name="Marty A.J."/>
            <person name="Carmen J.C."/>
            <person name="Chen Z."/>
            <person name="Ding L."/>
            <person name="Gujja S."/>
            <person name="Magrini V."/>
            <person name="Misas E."/>
            <person name="Mitreva M."/>
            <person name="Priest M."/>
            <person name="Saif S."/>
            <person name="Whiston E.A."/>
            <person name="Young S."/>
            <person name="Zeng Q."/>
            <person name="Goldman W.E."/>
            <person name="Mardis E.R."/>
            <person name="Taylor J.W."/>
            <person name="McEwen J.G."/>
            <person name="Clay O.K."/>
            <person name="Klein B.S."/>
            <person name="Cuomo C.A."/>
        </authorList>
    </citation>
    <scope>NUCLEOTIDE SEQUENCE [LARGE SCALE GENOMIC DNA]</scope>
    <source>
        <strain evidence="2">UAMH 3008</strain>
    </source>
</reference>
<evidence type="ECO:0000313" key="2">
    <source>
        <dbReference type="Proteomes" id="UP000034164"/>
    </source>
</evidence>
<comment type="caution">
    <text evidence="1">The sequence shown here is derived from an EMBL/GenBank/DDBJ whole genome shotgun (WGS) entry which is preliminary data.</text>
</comment>
<evidence type="ECO:0000313" key="1">
    <source>
        <dbReference type="EMBL" id="KKZ66482.1"/>
    </source>
</evidence>
<dbReference type="VEuPathDB" id="FungiDB:EMCG_07786"/>
<dbReference type="OrthoDB" id="4188801at2759"/>
<dbReference type="EMBL" id="LCZI01000467">
    <property type="protein sequence ID" value="KKZ66482.1"/>
    <property type="molecule type" value="Genomic_DNA"/>
</dbReference>
<protein>
    <submittedName>
        <fullName evidence="1">Uncharacterized protein</fullName>
    </submittedName>
</protein>
<accession>A0A0G2I796</accession>
<dbReference type="AlphaFoldDB" id="A0A0G2I796"/>
<proteinExistence type="predicted"/>
<dbReference type="Proteomes" id="UP000034164">
    <property type="component" value="Unassembled WGS sequence"/>
</dbReference>